<gene>
    <name evidence="10" type="ORF">NCTC13350_02052</name>
</gene>
<dbReference type="GO" id="GO:0042597">
    <property type="term" value="C:periplasmic space"/>
    <property type="evidence" value="ECO:0007669"/>
    <property type="project" value="UniProtKB-SubCell"/>
</dbReference>
<dbReference type="OrthoDB" id="9762335at2"/>
<dbReference type="SUPFAM" id="SSF53850">
    <property type="entry name" value="Periplasmic binding protein-like II"/>
    <property type="match status" value="1"/>
</dbReference>
<keyword evidence="7" id="KW-0574">Periplasm</keyword>
<dbReference type="Pfam" id="PF13416">
    <property type="entry name" value="SBP_bac_8"/>
    <property type="match status" value="1"/>
</dbReference>
<dbReference type="Gene3D" id="3.40.190.10">
    <property type="entry name" value="Periplasmic binding protein-like II"/>
    <property type="match status" value="2"/>
</dbReference>
<dbReference type="InterPro" id="IPR006059">
    <property type="entry name" value="SBP"/>
</dbReference>
<organism evidence="10 11">
    <name type="scientific">Pannonibacter phragmitetus</name>
    <dbReference type="NCBI Taxonomy" id="121719"/>
    <lineage>
        <taxon>Bacteria</taxon>
        <taxon>Pseudomonadati</taxon>
        <taxon>Pseudomonadota</taxon>
        <taxon>Alphaproteobacteria</taxon>
        <taxon>Hyphomicrobiales</taxon>
        <taxon>Stappiaceae</taxon>
        <taxon>Pannonibacter</taxon>
    </lineage>
</organism>
<name>A0A378ZVN9_9HYPH</name>
<dbReference type="RefSeq" id="WP_019966514.1">
    <property type="nucleotide sequence ID" value="NZ_UGSK01000001.1"/>
</dbReference>
<dbReference type="PANTHER" id="PTHR43649:SF31">
    <property type="entry name" value="SN-GLYCEROL-3-PHOSPHATE-BINDING PERIPLASMIC PROTEIN UGPB"/>
    <property type="match status" value="1"/>
</dbReference>
<comment type="function">
    <text evidence="8">Part of the ABC transporter complex UgpBAEC involved in sn-glycerol-3-phosphate (G3P) import. Binds G3P.</text>
</comment>
<comment type="subcellular location">
    <subcellularLocation>
        <location evidence="1">Periplasm</location>
    </subcellularLocation>
</comment>
<keyword evidence="5" id="KW-0813">Transport</keyword>
<evidence type="ECO:0000256" key="7">
    <source>
        <dbReference type="ARBA" id="ARBA00022764"/>
    </source>
</evidence>
<dbReference type="AlphaFoldDB" id="A0A378ZVN9"/>
<dbReference type="PANTHER" id="PTHR43649">
    <property type="entry name" value="ARABINOSE-BINDING PROTEIN-RELATED"/>
    <property type="match status" value="1"/>
</dbReference>
<accession>A0A378ZVN9</accession>
<keyword evidence="6 9" id="KW-0732">Signal</keyword>
<evidence type="ECO:0000313" key="11">
    <source>
        <dbReference type="Proteomes" id="UP000255000"/>
    </source>
</evidence>
<evidence type="ECO:0000256" key="5">
    <source>
        <dbReference type="ARBA" id="ARBA00022448"/>
    </source>
</evidence>
<feature type="signal peptide" evidence="9">
    <location>
        <begin position="1"/>
        <end position="24"/>
    </location>
</feature>
<comment type="subunit">
    <text evidence="3">The complex is composed of two ATP-binding proteins (UgpC), two transmembrane proteins (UgpA and UgpE) and a solute-binding protein (UgpB).</text>
</comment>
<reference evidence="10 11" key="1">
    <citation type="submission" date="2018-06" db="EMBL/GenBank/DDBJ databases">
        <authorList>
            <consortium name="Pathogen Informatics"/>
            <person name="Doyle S."/>
        </authorList>
    </citation>
    <scope>NUCLEOTIDE SEQUENCE [LARGE SCALE GENOMIC DNA]</scope>
    <source>
        <strain evidence="10 11">NCTC13350</strain>
    </source>
</reference>
<evidence type="ECO:0000256" key="4">
    <source>
        <dbReference type="ARBA" id="ARBA00017470"/>
    </source>
</evidence>
<comment type="similarity">
    <text evidence="2">Belongs to the bacterial solute-binding protein 1 family.</text>
</comment>
<dbReference type="Proteomes" id="UP000255000">
    <property type="component" value="Unassembled WGS sequence"/>
</dbReference>
<protein>
    <recommendedName>
        <fullName evidence="4">sn-glycerol-3-phosphate-binding periplasmic protein UgpB</fullName>
    </recommendedName>
</protein>
<dbReference type="EMBL" id="UGSK01000001">
    <property type="protein sequence ID" value="SUB01118.1"/>
    <property type="molecule type" value="Genomic_DNA"/>
</dbReference>
<dbReference type="InterPro" id="IPR050490">
    <property type="entry name" value="Bact_solute-bd_prot1"/>
</dbReference>
<evidence type="ECO:0000313" key="10">
    <source>
        <dbReference type="EMBL" id="SUB01118.1"/>
    </source>
</evidence>
<evidence type="ECO:0000256" key="8">
    <source>
        <dbReference type="ARBA" id="ARBA00034473"/>
    </source>
</evidence>
<evidence type="ECO:0000256" key="6">
    <source>
        <dbReference type="ARBA" id="ARBA00022729"/>
    </source>
</evidence>
<evidence type="ECO:0000256" key="1">
    <source>
        <dbReference type="ARBA" id="ARBA00004418"/>
    </source>
</evidence>
<evidence type="ECO:0000256" key="9">
    <source>
        <dbReference type="SAM" id="SignalP"/>
    </source>
</evidence>
<evidence type="ECO:0000256" key="3">
    <source>
        <dbReference type="ARBA" id="ARBA00011557"/>
    </source>
</evidence>
<feature type="chain" id="PRO_5016573708" description="sn-glycerol-3-phosphate-binding periplasmic protein UgpB" evidence="9">
    <location>
        <begin position="25"/>
        <end position="436"/>
    </location>
</feature>
<sequence length="436" mass="46648">MTVRATAAALCALACTTLSNPVNAANFEFWYGNTGKIEEAIQANCASFNAAQSEHKVTCVGQGGYEVAMQKAIAAYRSGTHPVLIQFFDAGTLDLLLSNAVVPVSEVLPGVDWNSYIGGARSYYETSKGALWSQPYNASTLIFYGNREALASVGVSELPATWEGVIEVATKLRNAGHPCPFATDGHPWRVLEQFAARHGAPVATRGNGFAGLDAEYAFNAGLPAKHLENLAGWRKDGLVRLAADTRAGKFADAFNAGECAMIENSTGGYSSHLAALGDKLMVGLAPMYEGVERRNTLVGGASIYVMKGHGEDQIKAARAFLDFLRDPAPQLEFVKATGYVPVTQAALDLIKTTGRASDPAFAVAELGVTSMDVAGNEYSRGIRLGFFVQFRDIFMEETQKAFNGEKPMQAALDSAKTRGDELLRRFQATYAGVTLP</sequence>
<proteinExistence type="inferred from homology"/>
<evidence type="ECO:0000256" key="2">
    <source>
        <dbReference type="ARBA" id="ARBA00008520"/>
    </source>
</evidence>